<name>A0A433QLP7_9FUNG</name>
<keyword evidence="3" id="KW-1185">Reference proteome</keyword>
<evidence type="ECO:0000313" key="2">
    <source>
        <dbReference type="EMBL" id="RUS30702.1"/>
    </source>
</evidence>
<reference evidence="2 3" key="1">
    <citation type="journal article" date="2018" name="New Phytol.">
        <title>Phylogenomics of Endogonaceae and evolution of mycorrhizas within Mucoromycota.</title>
        <authorList>
            <person name="Chang Y."/>
            <person name="Desiro A."/>
            <person name="Na H."/>
            <person name="Sandor L."/>
            <person name="Lipzen A."/>
            <person name="Clum A."/>
            <person name="Barry K."/>
            <person name="Grigoriev I.V."/>
            <person name="Martin F.M."/>
            <person name="Stajich J.E."/>
            <person name="Smith M.E."/>
            <person name="Bonito G."/>
            <person name="Spatafora J.W."/>
        </authorList>
    </citation>
    <scope>NUCLEOTIDE SEQUENCE [LARGE SCALE GENOMIC DNA]</scope>
    <source>
        <strain evidence="2 3">AD002</strain>
    </source>
</reference>
<evidence type="ECO:0000313" key="3">
    <source>
        <dbReference type="Proteomes" id="UP000274822"/>
    </source>
</evidence>
<feature type="compositionally biased region" description="Acidic residues" evidence="1">
    <location>
        <begin position="99"/>
        <end position="120"/>
    </location>
</feature>
<feature type="compositionally biased region" description="Gly residues" evidence="1">
    <location>
        <begin position="357"/>
        <end position="366"/>
    </location>
</feature>
<feature type="region of interest" description="Disordered" evidence="1">
    <location>
        <begin position="258"/>
        <end position="371"/>
    </location>
</feature>
<evidence type="ECO:0000256" key="1">
    <source>
        <dbReference type="SAM" id="MobiDB-lite"/>
    </source>
</evidence>
<dbReference type="EMBL" id="RBNJ01003646">
    <property type="protein sequence ID" value="RUS30702.1"/>
    <property type="molecule type" value="Genomic_DNA"/>
</dbReference>
<dbReference type="Proteomes" id="UP000274822">
    <property type="component" value="Unassembled WGS sequence"/>
</dbReference>
<feature type="compositionally biased region" description="Basic and acidic residues" evidence="1">
    <location>
        <begin position="273"/>
        <end position="290"/>
    </location>
</feature>
<organism evidence="2 3">
    <name type="scientific">Jimgerdemannia flammicorona</name>
    <dbReference type="NCBI Taxonomy" id="994334"/>
    <lineage>
        <taxon>Eukaryota</taxon>
        <taxon>Fungi</taxon>
        <taxon>Fungi incertae sedis</taxon>
        <taxon>Mucoromycota</taxon>
        <taxon>Mucoromycotina</taxon>
        <taxon>Endogonomycetes</taxon>
        <taxon>Endogonales</taxon>
        <taxon>Endogonaceae</taxon>
        <taxon>Jimgerdemannia</taxon>
    </lineage>
</organism>
<proteinExistence type="predicted"/>
<feature type="compositionally biased region" description="Basic and acidic residues" evidence="1">
    <location>
        <begin position="39"/>
        <end position="54"/>
    </location>
</feature>
<feature type="region of interest" description="Disordered" evidence="1">
    <location>
        <begin position="29"/>
        <end position="147"/>
    </location>
</feature>
<gene>
    <name evidence="2" type="ORF">BC938DRAFT_479060</name>
</gene>
<feature type="compositionally biased region" description="Basic and acidic residues" evidence="1">
    <location>
        <begin position="307"/>
        <end position="322"/>
    </location>
</feature>
<sequence length="439" mass="44968">MARNECLLCLAGTTPDEVGLVLARKVFERPALGLGNEEGGQKAGEHEEGEELQKMVDPGVGTTDILEETEANLSKDGPELAGGGGDAVTGRAIASGEDLAGDDEGVEEQLSEGEEDDEENTGVVRDGGVAEAKDDEEDPRNGAEQIDDDVADNCLEEGGVRVGVRGEADGSQDEGVVQAKTVPRNIESEPGVSGAEQDLAVFPLAKVSFEVAPRSLGNIRLFKSLGLGVVARGGATLDEGGGVLDTLVDFAFNIHGEAGSLGDGKAESGNGRDTAKTDDDTPDLVERVDVGLDGALIGDENYEGDDSGSKDTETLHGKDGGHHGTAAVGGGELGVTTDTKAEEDAPEDDASPDGHGRAVGGKGLPDGGDNDNYQLDTVHLLAAVTIGEIAKEELANHGANRGGDLDGGVDVRGELALVALAVVDIAEHDRDQVDGEEIV</sequence>
<comment type="caution">
    <text evidence="2">The sequence shown here is derived from an EMBL/GenBank/DDBJ whole genome shotgun (WGS) entry which is preliminary data.</text>
</comment>
<dbReference type="AlphaFoldDB" id="A0A433QLP7"/>
<protein>
    <submittedName>
        <fullName evidence="2">Uncharacterized protein</fullName>
    </submittedName>
</protein>
<accession>A0A433QLP7</accession>